<comment type="caution">
    <text evidence="2">The sequence shown here is derived from an EMBL/GenBank/DDBJ whole genome shotgun (WGS) entry which is preliminary data.</text>
</comment>
<dbReference type="Proteomes" id="UP000307790">
    <property type="component" value="Unassembled WGS sequence"/>
</dbReference>
<keyword evidence="1" id="KW-1133">Transmembrane helix</keyword>
<evidence type="ECO:0000256" key="1">
    <source>
        <dbReference type="SAM" id="Phobius"/>
    </source>
</evidence>
<name>A0A5R9IU84_9GAMM</name>
<sequence length="169" mass="19855">MTPFEMPWGNYLLKDLAEAPPPAAIDYWPQTPGWYLLFGVIVIWLGRWLYRQYLHYKRNAYRREALRFIKSLPRDTVNSRYQIYQQLPALLRSTAIHGYGRSEVAGLTSKRWEGWLDNHCKQSDFLGNCPNYLQALAYGPADSLNPHQLTKLLQEIQLWIQFHSGECHD</sequence>
<keyword evidence="3" id="KW-1185">Reference proteome</keyword>
<dbReference type="Pfam" id="PF14316">
    <property type="entry name" value="DUF4381"/>
    <property type="match status" value="1"/>
</dbReference>
<protein>
    <submittedName>
        <fullName evidence="2">DUF4381 domain-containing protein</fullName>
    </submittedName>
</protein>
<dbReference type="OrthoDB" id="6398942at2"/>
<keyword evidence="1" id="KW-0472">Membrane</keyword>
<gene>
    <name evidence="2" type="ORF">FE810_00200</name>
</gene>
<dbReference type="RefSeq" id="WP_138318017.1">
    <property type="nucleotide sequence ID" value="NZ_VCBC01000001.1"/>
</dbReference>
<dbReference type="EMBL" id="VCBC01000001">
    <property type="protein sequence ID" value="TLU68073.1"/>
    <property type="molecule type" value="Genomic_DNA"/>
</dbReference>
<feature type="transmembrane region" description="Helical" evidence="1">
    <location>
        <begin position="33"/>
        <end position="50"/>
    </location>
</feature>
<evidence type="ECO:0000313" key="3">
    <source>
        <dbReference type="Proteomes" id="UP000307790"/>
    </source>
</evidence>
<dbReference type="AlphaFoldDB" id="A0A5R9IU84"/>
<proteinExistence type="predicted"/>
<accession>A0A5R9IU84</accession>
<dbReference type="InterPro" id="IPR025489">
    <property type="entry name" value="DUF4381"/>
</dbReference>
<reference evidence="2 3" key="1">
    <citation type="submission" date="2019-05" db="EMBL/GenBank/DDBJ databases">
        <title>Genome sequences of Thalassotalea litorea 1K03283.</title>
        <authorList>
            <person name="Zhang D."/>
        </authorList>
    </citation>
    <scope>NUCLEOTIDE SEQUENCE [LARGE SCALE GENOMIC DNA]</scope>
    <source>
        <strain evidence="2 3">MCCC 1K03283</strain>
    </source>
</reference>
<keyword evidence="1" id="KW-0812">Transmembrane</keyword>
<evidence type="ECO:0000313" key="2">
    <source>
        <dbReference type="EMBL" id="TLU68073.1"/>
    </source>
</evidence>
<organism evidence="2 3">
    <name type="scientific">Thalassotalea litorea</name>
    <dbReference type="NCBI Taxonomy" id="2020715"/>
    <lineage>
        <taxon>Bacteria</taxon>
        <taxon>Pseudomonadati</taxon>
        <taxon>Pseudomonadota</taxon>
        <taxon>Gammaproteobacteria</taxon>
        <taxon>Alteromonadales</taxon>
        <taxon>Colwelliaceae</taxon>
        <taxon>Thalassotalea</taxon>
    </lineage>
</organism>